<dbReference type="Proteomes" id="UP001142489">
    <property type="component" value="Unassembled WGS sequence"/>
</dbReference>
<dbReference type="AlphaFoldDB" id="A0A9Q0XPI2"/>
<reference evidence="2" key="1">
    <citation type="journal article" date="2023" name="DNA Res.">
        <title>Chromosome-level genome assembly of Phrynocephalus forsythii using third-generation DNA sequencing and Hi-C analysis.</title>
        <authorList>
            <person name="Qi Y."/>
            <person name="Zhao W."/>
            <person name="Zhao Y."/>
            <person name="Niu C."/>
            <person name="Cao S."/>
            <person name="Zhang Y."/>
        </authorList>
    </citation>
    <scope>NUCLEOTIDE SEQUENCE</scope>
    <source>
        <tissue evidence="2">Muscle</tissue>
    </source>
</reference>
<sequence>MQKPRSSEETSAPPGSWFMPRLAGWQGVLETVLEPAEEEEEEEAEEREVMLPLLPPLSPRDKEKG</sequence>
<evidence type="ECO:0000256" key="1">
    <source>
        <dbReference type="SAM" id="MobiDB-lite"/>
    </source>
</evidence>
<protein>
    <submittedName>
        <fullName evidence="2">Uncharacterized protein</fullName>
    </submittedName>
</protein>
<name>A0A9Q0XPI2_9SAUR</name>
<evidence type="ECO:0000313" key="2">
    <source>
        <dbReference type="EMBL" id="KAJ7322134.1"/>
    </source>
</evidence>
<dbReference type="EMBL" id="JAPFRF010000009">
    <property type="protein sequence ID" value="KAJ7322134.1"/>
    <property type="molecule type" value="Genomic_DNA"/>
</dbReference>
<evidence type="ECO:0000313" key="3">
    <source>
        <dbReference type="Proteomes" id="UP001142489"/>
    </source>
</evidence>
<proteinExistence type="predicted"/>
<organism evidence="2 3">
    <name type="scientific">Phrynocephalus forsythii</name>
    <dbReference type="NCBI Taxonomy" id="171643"/>
    <lineage>
        <taxon>Eukaryota</taxon>
        <taxon>Metazoa</taxon>
        <taxon>Chordata</taxon>
        <taxon>Craniata</taxon>
        <taxon>Vertebrata</taxon>
        <taxon>Euteleostomi</taxon>
        <taxon>Lepidosauria</taxon>
        <taxon>Squamata</taxon>
        <taxon>Bifurcata</taxon>
        <taxon>Unidentata</taxon>
        <taxon>Episquamata</taxon>
        <taxon>Toxicofera</taxon>
        <taxon>Iguania</taxon>
        <taxon>Acrodonta</taxon>
        <taxon>Agamidae</taxon>
        <taxon>Agaminae</taxon>
        <taxon>Phrynocephalus</taxon>
    </lineage>
</organism>
<comment type="caution">
    <text evidence="2">The sequence shown here is derived from an EMBL/GenBank/DDBJ whole genome shotgun (WGS) entry which is preliminary data.</text>
</comment>
<keyword evidence="3" id="KW-1185">Reference proteome</keyword>
<feature type="compositionally biased region" description="Acidic residues" evidence="1">
    <location>
        <begin position="35"/>
        <end position="46"/>
    </location>
</feature>
<accession>A0A9Q0XPI2</accession>
<gene>
    <name evidence="2" type="ORF">JRQ81_018421</name>
</gene>
<feature type="region of interest" description="Disordered" evidence="1">
    <location>
        <begin position="34"/>
        <end position="65"/>
    </location>
</feature>